<feature type="compositionally biased region" description="Polar residues" evidence="1">
    <location>
        <begin position="14"/>
        <end position="27"/>
    </location>
</feature>
<dbReference type="EMBL" id="JAGTJQ010000001">
    <property type="protein sequence ID" value="KAH7041001.1"/>
    <property type="molecule type" value="Genomic_DNA"/>
</dbReference>
<name>A0A9P8YI96_9PEZI</name>
<keyword evidence="3" id="KW-1185">Reference proteome</keyword>
<dbReference type="GeneID" id="70178302"/>
<accession>A0A9P8YI96</accession>
<proteinExistence type="predicted"/>
<feature type="region of interest" description="Disordered" evidence="1">
    <location>
        <begin position="1"/>
        <end position="27"/>
    </location>
</feature>
<evidence type="ECO:0000313" key="3">
    <source>
        <dbReference type="Proteomes" id="UP000756346"/>
    </source>
</evidence>
<organism evidence="2 3">
    <name type="scientific">Microdochium trichocladiopsis</name>
    <dbReference type="NCBI Taxonomy" id="1682393"/>
    <lineage>
        <taxon>Eukaryota</taxon>
        <taxon>Fungi</taxon>
        <taxon>Dikarya</taxon>
        <taxon>Ascomycota</taxon>
        <taxon>Pezizomycotina</taxon>
        <taxon>Sordariomycetes</taxon>
        <taxon>Xylariomycetidae</taxon>
        <taxon>Xylariales</taxon>
        <taxon>Microdochiaceae</taxon>
        <taxon>Microdochium</taxon>
    </lineage>
</organism>
<evidence type="ECO:0000313" key="2">
    <source>
        <dbReference type="EMBL" id="KAH7041001.1"/>
    </source>
</evidence>
<dbReference type="AlphaFoldDB" id="A0A9P8YI96"/>
<dbReference type="Proteomes" id="UP000756346">
    <property type="component" value="Unassembled WGS sequence"/>
</dbReference>
<reference evidence="2" key="1">
    <citation type="journal article" date="2021" name="Nat. Commun.">
        <title>Genetic determinants of endophytism in the Arabidopsis root mycobiome.</title>
        <authorList>
            <person name="Mesny F."/>
            <person name="Miyauchi S."/>
            <person name="Thiergart T."/>
            <person name="Pickel B."/>
            <person name="Atanasova L."/>
            <person name="Karlsson M."/>
            <person name="Huettel B."/>
            <person name="Barry K.W."/>
            <person name="Haridas S."/>
            <person name="Chen C."/>
            <person name="Bauer D."/>
            <person name="Andreopoulos W."/>
            <person name="Pangilinan J."/>
            <person name="LaButti K."/>
            <person name="Riley R."/>
            <person name="Lipzen A."/>
            <person name="Clum A."/>
            <person name="Drula E."/>
            <person name="Henrissat B."/>
            <person name="Kohler A."/>
            <person name="Grigoriev I.V."/>
            <person name="Martin F.M."/>
            <person name="Hacquard S."/>
        </authorList>
    </citation>
    <scope>NUCLEOTIDE SEQUENCE</scope>
    <source>
        <strain evidence="2">MPI-CAGE-CH-0230</strain>
    </source>
</reference>
<dbReference type="RefSeq" id="XP_046019056.1">
    <property type="nucleotide sequence ID" value="XM_046148756.1"/>
</dbReference>
<comment type="caution">
    <text evidence="2">The sequence shown here is derived from an EMBL/GenBank/DDBJ whole genome shotgun (WGS) entry which is preliminary data.</text>
</comment>
<evidence type="ECO:0000256" key="1">
    <source>
        <dbReference type="SAM" id="MobiDB-lite"/>
    </source>
</evidence>
<gene>
    <name evidence="2" type="ORF">B0I36DRAFT_18035</name>
</gene>
<protein>
    <submittedName>
        <fullName evidence="2">Uncharacterized protein</fullName>
    </submittedName>
</protein>
<sequence length="202" mass="22696">MILDCSTVVPPRPSSSGAMQGQNSQSQPASLDVNWYSWRPGAYLRLAPWRNPYRHIRNCSGPKRATSLLVGRSAAGIACKAFGRPGQCYTTTDVRFVRPDIYVLTSFNHECNVLRPSTCLTAREGRSSTNRHRTNRHRAFALLNLRMPWWCRPRDRFVTIDHLSGPSDRGSVRVDASSIHALWATLCRTSHGAAFSRLPVYP</sequence>